<dbReference type="SUPFAM" id="SSF55729">
    <property type="entry name" value="Acyl-CoA N-acyltransferases (Nat)"/>
    <property type="match status" value="1"/>
</dbReference>
<evidence type="ECO:0000259" key="1">
    <source>
        <dbReference type="PROSITE" id="PS51186"/>
    </source>
</evidence>
<organism evidence="2 3">
    <name type="scientific">Polyrhizophydium stewartii</name>
    <dbReference type="NCBI Taxonomy" id="2732419"/>
    <lineage>
        <taxon>Eukaryota</taxon>
        <taxon>Fungi</taxon>
        <taxon>Fungi incertae sedis</taxon>
        <taxon>Chytridiomycota</taxon>
        <taxon>Chytridiomycota incertae sedis</taxon>
        <taxon>Chytridiomycetes</taxon>
        <taxon>Rhizophydiales</taxon>
        <taxon>Rhizophydiales incertae sedis</taxon>
        <taxon>Polyrhizophydium</taxon>
    </lineage>
</organism>
<reference evidence="2 3" key="1">
    <citation type="submission" date="2023-09" db="EMBL/GenBank/DDBJ databases">
        <title>Pangenome analysis of Batrachochytrium dendrobatidis and related Chytrids.</title>
        <authorList>
            <person name="Yacoub M.N."/>
            <person name="Stajich J.E."/>
            <person name="James T.Y."/>
        </authorList>
    </citation>
    <scope>NUCLEOTIDE SEQUENCE [LARGE SCALE GENOMIC DNA]</scope>
    <source>
        <strain evidence="2 3">JEL0888</strain>
    </source>
</reference>
<dbReference type="EMBL" id="JADGIZ020000004">
    <property type="protein sequence ID" value="KAL2919105.1"/>
    <property type="molecule type" value="Genomic_DNA"/>
</dbReference>
<dbReference type="PROSITE" id="PS51186">
    <property type="entry name" value="GNAT"/>
    <property type="match status" value="1"/>
</dbReference>
<comment type="caution">
    <text evidence="2">The sequence shown here is derived from an EMBL/GenBank/DDBJ whole genome shotgun (WGS) entry which is preliminary data.</text>
</comment>
<sequence>MSLLSHTPIADPGPSEVLPRARLTGRRLVLEPLTPALLAAHAAELHQYACVDDDLYAYMPSGPFADAAAYSASLDAWATSAGQQAYLITDKTTGRIAGLIGYLNVQPVHRTVELGRIWVARAFQGQSIAVEATYLLLAYAFDVCGFVRCEWKCHYLNVPSQRSATSIGFIYEGTFRKHMFYKGMVRHTMWYALTDDDWPDVARKLVARIADMPRIVPKPAVQA</sequence>
<dbReference type="InterPro" id="IPR000182">
    <property type="entry name" value="GNAT_dom"/>
</dbReference>
<name>A0ABR4NHV3_9FUNG</name>
<dbReference type="PANTHER" id="PTHR43441">
    <property type="entry name" value="RIBOSOMAL-PROTEIN-SERINE ACETYLTRANSFERASE"/>
    <property type="match status" value="1"/>
</dbReference>
<keyword evidence="3" id="KW-1185">Reference proteome</keyword>
<evidence type="ECO:0000313" key="2">
    <source>
        <dbReference type="EMBL" id="KAL2919105.1"/>
    </source>
</evidence>
<feature type="domain" description="N-acetyltransferase" evidence="1">
    <location>
        <begin position="28"/>
        <end position="196"/>
    </location>
</feature>
<dbReference type="Pfam" id="PF13302">
    <property type="entry name" value="Acetyltransf_3"/>
    <property type="match status" value="1"/>
</dbReference>
<accession>A0ABR4NHV3</accession>
<proteinExistence type="predicted"/>
<dbReference type="InterPro" id="IPR016181">
    <property type="entry name" value="Acyl_CoA_acyltransferase"/>
</dbReference>
<dbReference type="InterPro" id="IPR051908">
    <property type="entry name" value="Ribosomal_N-acetyltransferase"/>
</dbReference>
<gene>
    <name evidence="2" type="ORF">HK105_201375</name>
</gene>
<protein>
    <recommendedName>
        <fullName evidence="1">N-acetyltransferase domain-containing protein</fullName>
    </recommendedName>
</protein>
<evidence type="ECO:0000313" key="3">
    <source>
        <dbReference type="Proteomes" id="UP001527925"/>
    </source>
</evidence>
<dbReference type="PANTHER" id="PTHR43441:SF2">
    <property type="entry name" value="FAMILY ACETYLTRANSFERASE, PUTATIVE (AFU_ORTHOLOGUE AFUA_7G00850)-RELATED"/>
    <property type="match status" value="1"/>
</dbReference>
<dbReference type="Gene3D" id="3.40.630.30">
    <property type="match status" value="1"/>
</dbReference>
<dbReference type="CDD" id="cd04301">
    <property type="entry name" value="NAT_SF"/>
    <property type="match status" value="1"/>
</dbReference>
<dbReference type="Proteomes" id="UP001527925">
    <property type="component" value="Unassembled WGS sequence"/>
</dbReference>